<feature type="transmembrane region" description="Helical" evidence="1">
    <location>
        <begin position="217"/>
        <end position="235"/>
    </location>
</feature>
<dbReference type="Proteomes" id="UP000193648">
    <property type="component" value="Unassembled WGS sequence"/>
</dbReference>
<sequence length="413" mass="44788">MATAEAIGSATNYNGSICRNYVDYQVWLAPGLDVATIEAGLTQRGIDRVTMLPASCADPFMEYVCSTSFPRVEATNVPSNFNVRFACKSTCQAAVTGCSGLLTAAGKADQVPNCDVPIPGTTQFLPQGVFFQPDGECNVVKPLNGGNPPGGGTGGGNNHNNQTMTCVAPFIADTMEGPGGTTTNEQYCKMGCCLPCPAQYSLYRTGALETGFKITNTMRAVSMVLSFILMISYLFLPDKRSHPRGMLIFASVATCAWCSALILNLHLHTVWNSAWFARKKSSEIFFYPMAAMIFPAFLVHVATFIHIARISAQAGVDSETVSRSTLSAGAAAMISHRRHVMMAIRIQWRAAVMAIFAILSVMFYWLFYFLQLSKIKPETLLPHIAEFMTCLMKPGATHDGCVEGMAPHCLRTD</sequence>
<dbReference type="AlphaFoldDB" id="A0A1Y2G6A7"/>
<dbReference type="RefSeq" id="XP_021875638.1">
    <property type="nucleotide sequence ID" value="XM_022030762.1"/>
</dbReference>
<dbReference type="SUPFAM" id="SSF63501">
    <property type="entry name" value="Frizzled cysteine-rich domain"/>
    <property type="match status" value="1"/>
</dbReference>
<protein>
    <submittedName>
        <fullName evidence="2">Uncharacterized protein</fullName>
    </submittedName>
</protein>
<comment type="caution">
    <text evidence="2">The sequence shown here is derived from an EMBL/GenBank/DDBJ whole genome shotgun (WGS) entry which is preliminary data.</text>
</comment>
<feature type="transmembrane region" description="Helical" evidence="1">
    <location>
        <begin position="346"/>
        <end position="367"/>
    </location>
</feature>
<keyword evidence="3" id="KW-1185">Reference proteome</keyword>
<evidence type="ECO:0000256" key="1">
    <source>
        <dbReference type="SAM" id="Phobius"/>
    </source>
</evidence>
<evidence type="ECO:0000313" key="3">
    <source>
        <dbReference type="Proteomes" id="UP000193648"/>
    </source>
</evidence>
<dbReference type="GeneID" id="33572603"/>
<feature type="transmembrane region" description="Helical" evidence="1">
    <location>
        <begin position="247"/>
        <end position="265"/>
    </location>
</feature>
<name>A0A1Y2G6A7_9FUNG</name>
<dbReference type="InParanoid" id="A0A1Y2G6A7"/>
<dbReference type="PANTHER" id="PTHR31787">
    <property type="entry name" value="G-PROTEIN-COUPLED RECEPTOR GPCR FAMILY PROTEIN"/>
    <property type="match status" value="1"/>
</dbReference>
<reference evidence="2 3" key="1">
    <citation type="submission" date="2016-07" db="EMBL/GenBank/DDBJ databases">
        <title>Pervasive Adenine N6-methylation of Active Genes in Fungi.</title>
        <authorList>
            <consortium name="DOE Joint Genome Institute"/>
            <person name="Mondo S.J."/>
            <person name="Dannebaum R.O."/>
            <person name="Kuo R.C."/>
            <person name="Labutti K."/>
            <person name="Haridas S."/>
            <person name="Kuo A."/>
            <person name="Salamov A."/>
            <person name="Ahrendt S.R."/>
            <person name="Lipzen A."/>
            <person name="Sullivan W."/>
            <person name="Andreopoulos W.B."/>
            <person name="Clum A."/>
            <person name="Lindquist E."/>
            <person name="Daum C."/>
            <person name="Ramamoorthy G.K."/>
            <person name="Gryganskyi A."/>
            <person name="Culley D."/>
            <person name="Magnuson J.K."/>
            <person name="James T.Y."/>
            <person name="O'Malley M.A."/>
            <person name="Stajich J.E."/>
            <person name="Spatafora J.W."/>
            <person name="Visel A."/>
            <person name="Grigoriev I.V."/>
        </authorList>
    </citation>
    <scope>NUCLEOTIDE SEQUENCE [LARGE SCALE GENOMIC DNA]</scope>
    <source>
        <strain evidence="2 3">NRRL 3116</strain>
    </source>
</reference>
<dbReference type="InterPro" id="IPR036790">
    <property type="entry name" value="Frizzled_dom_sf"/>
</dbReference>
<dbReference type="Gene3D" id="1.10.2000.10">
    <property type="entry name" value="Frizzled cysteine-rich domain"/>
    <property type="match status" value="1"/>
</dbReference>
<dbReference type="InterPro" id="IPR050949">
    <property type="entry name" value="GPCR_Fz/Smo-like"/>
</dbReference>
<dbReference type="EMBL" id="MCFF01000074">
    <property type="protein sequence ID" value="ORY97105.1"/>
    <property type="molecule type" value="Genomic_DNA"/>
</dbReference>
<dbReference type="PANTHER" id="PTHR31787:SF3">
    <property type="entry name" value="FRIZZLED AND SMOOTHENED-LIKE PROTEIN H"/>
    <property type="match status" value="1"/>
</dbReference>
<accession>A0A1Y2G6A7</accession>
<dbReference type="STRING" id="64571.A0A1Y2G6A7"/>
<dbReference type="OrthoDB" id="26203at2759"/>
<gene>
    <name evidence="2" type="ORF">BCR41DRAFT_426683</name>
</gene>
<keyword evidence="1" id="KW-0472">Membrane</keyword>
<keyword evidence="1" id="KW-1133">Transmembrane helix</keyword>
<proteinExistence type="predicted"/>
<keyword evidence="1" id="KW-0812">Transmembrane</keyword>
<organism evidence="2 3">
    <name type="scientific">Lobosporangium transversale</name>
    <dbReference type="NCBI Taxonomy" id="64571"/>
    <lineage>
        <taxon>Eukaryota</taxon>
        <taxon>Fungi</taxon>
        <taxon>Fungi incertae sedis</taxon>
        <taxon>Mucoromycota</taxon>
        <taxon>Mortierellomycotina</taxon>
        <taxon>Mortierellomycetes</taxon>
        <taxon>Mortierellales</taxon>
        <taxon>Mortierellaceae</taxon>
        <taxon>Lobosporangium</taxon>
    </lineage>
</organism>
<feature type="transmembrane region" description="Helical" evidence="1">
    <location>
        <begin position="285"/>
        <end position="305"/>
    </location>
</feature>
<evidence type="ECO:0000313" key="2">
    <source>
        <dbReference type="EMBL" id="ORY97105.1"/>
    </source>
</evidence>